<feature type="region of interest" description="Disordered" evidence="7">
    <location>
        <begin position="628"/>
        <end position="653"/>
    </location>
</feature>
<dbReference type="InterPro" id="IPR014876">
    <property type="entry name" value="DEK_C"/>
</dbReference>
<feature type="compositionally biased region" description="Polar residues" evidence="7">
    <location>
        <begin position="1086"/>
        <end position="1095"/>
    </location>
</feature>
<evidence type="ECO:0000256" key="7">
    <source>
        <dbReference type="SAM" id="MobiDB-lite"/>
    </source>
</evidence>
<accession>A0A8H7BI37</accession>
<dbReference type="Pfam" id="PF08766">
    <property type="entry name" value="DEK_C"/>
    <property type="match status" value="1"/>
</dbReference>
<proteinExistence type="predicted"/>
<feature type="compositionally biased region" description="Low complexity" evidence="7">
    <location>
        <begin position="644"/>
        <end position="653"/>
    </location>
</feature>
<dbReference type="GO" id="GO:0016020">
    <property type="term" value="C:membrane"/>
    <property type="evidence" value="ECO:0007669"/>
    <property type="project" value="UniProtKB-SubCell"/>
</dbReference>
<evidence type="ECO:0000313" key="11">
    <source>
        <dbReference type="Proteomes" id="UP000605846"/>
    </source>
</evidence>
<protein>
    <recommendedName>
        <fullName evidence="2">chitin synthase</fullName>
        <ecNumber evidence="2">2.4.1.16</ecNumber>
    </recommendedName>
</protein>
<comment type="caution">
    <text evidence="10">The sequence shown here is derived from an EMBL/GenBank/DDBJ whole genome shotgun (WGS) entry which is preliminary data.</text>
</comment>
<name>A0A8H7BI37_9FUNG</name>
<evidence type="ECO:0000256" key="4">
    <source>
        <dbReference type="ARBA" id="ARBA00022692"/>
    </source>
</evidence>
<keyword evidence="11" id="KW-1185">Reference proteome</keyword>
<feature type="region of interest" description="Disordered" evidence="7">
    <location>
        <begin position="1048"/>
        <end position="1101"/>
    </location>
</feature>
<dbReference type="EC" id="2.4.1.16" evidence="2"/>
<dbReference type="GO" id="GO:0071944">
    <property type="term" value="C:cell periphery"/>
    <property type="evidence" value="ECO:0007669"/>
    <property type="project" value="TreeGrafter"/>
</dbReference>
<dbReference type="PANTHER" id="PTHR22914">
    <property type="entry name" value="CHITIN SYNTHASE"/>
    <property type="match status" value="1"/>
</dbReference>
<dbReference type="GO" id="GO:0006031">
    <property type="term" value="P:chitin biosynthetic process"/>
    <property type="evidence" value="ECO:0007669"/>
    <property type="project" value="TreeGrafter"/>
</dbReference>
<dbReference type="GO" id="GO:0004100">
    <property type="term" value="F:chitin synthase activity"/>
    <property type="evidence" value="ECO:0007669"/>
    <property type="project" value="UniProtKB-EC"/>
</dbReference>
<evidence type="ECO:0000256" key="5">
    <source>
        <dbReference type="ARBA" id="ARBA00022989"/>
    </source>
</evidence>
<dbReference type="OrthoDB" id="2235682at2759"/>
<dbReference type="PANTHER" id="PTHR22914:SF41">
    <property type="entry name" value="CHITIN SYNTHASE 7"/>
    <property type="match status" value="1"/>
</dbReference>
<dbReference type="InterPro" id="IPR029044">
    <property type="entry name" value="Nucleotide-diphossugar_trans"/>
</dbReference>
<keyword evidence="4 8" id="KW-0812">Transmembrane</keyword>
<dbReference type="Proteomes" id="UP000605846">
    <property type="component" value="Unassembled WGS sequence"/>
</dbReference>
<evidence type="ECO:0000256" key="3">
    <source>
        <dbReference type="ARBA" id="ARBA00022676"/>
    </source>
</evidence>
<dbReference type="SUPFAM" id="SSF53448">
    <property type="entry name" value="Nucleotide-diphospho-sugar transferases"/>
    <property type="match status" value="1"/>
</dbReference>
<feature type="transmembrane region" description="Helical" evidence="8">
    <location>
        <begin position="757"/>
        <end position="779"/>
    </location>
</feature>
<feature type="transmembrane region" description="Helical" evidence="8">
    <location>
        <begin position="820"/>
        <end position="844"/>
    </location>
</feature>
<dbReference type="Pfam" id="PF03142">
    <property type="entry name" value="Chitin_synth_2"/>
    <property type="match status" value="2"/>
</dbReference>
<dbReference type="InterPro" id="IPR004835">
    <property type="entry name" value="Chitin_synth"/>
</dbReference>
<evidence type="ECO:0000256" key="8">
    <source>
        <dbReference type="SAM" id="Phobius"/>
    </source>
</evidence>
<keyword evidence="5 8" id="KW-1133">Transmembrane helix</keyword>
<evidence type="ECO:0000256" key="2">
    <source>
        <dbReference type="ARBA" id="ARBA00012543"/>
    </source>
</evidence>
<evidence type="ECO:0000313" key="10">
    <source>
        <dbReference type="EMBL" id="KAF7721485.1"/>
    </source>
</evidence>
<feature type="transmembrane region" description="Helical" evidence="8">
    <location>
        <begin position="791"/>
        <end position="813"/>
    </location>
</feature>
<evidence type="ECO:0000259" key="9">
    <source>
        <dbReference type="Pfam" id="PF08766"/>
    </source>
</evidence>
<sequence length="1280" mass="144112">MPTPTCRRLVWVAFATLCTIFIPDFVLKYVGRMSTSDPIYAKDVFNNKSSYSGIHGKAVNWSYAADTNPMAAEVSKYKGYDVSSMFPYFMILNRSPGQTIYPDPYVQECIGAQNKSAQADQWLQYMLEHNPGYSYQDGRLVSCPYPNQLNRTGAPCYYSFDDLKVDGDIIYTPNDIGDASALPSMHYNGPALVQLDSTVLDVTDYLVGTTNVVQVSFGYNSRAFALDRMFLPLDLTTLLFLNLGNDITPYFISQNATQNSELYRKCLKKLFYKGVTSEIISQGCTQSNPALWATLGVCLVYFLVKMNLANLTRLQWVQRVLFASSTDTSGIVSWPHTILMIPCYSESSDIIKQTFDSLARTNYEDSKKLLLFVVDGVVRSATDAKETHLCILEALGHSITEDRPSHAYVSLGQGKRKINYAKVYAGFYETGRNRVPFVMVVKVGNPNEASVSRVPGNRGKRDSMVLTLGFLERCLNLANNRMTPLEYELFNQCYSVLGIDPRNFKYMLLTDADTQVQADVLHKLTSRLERDHSMLAVSGHVRPANPEQSIVTMLQIFPQYEAMYSTLAYEACFRSLTTINGSFVLYKLWSEEDSYERQHRSGWRNKIMQSSTNSRNTLNKWPKVSDEINPAQDSWDQSTTGKDSTLTRSSSHLSLSPNNHIRPYCIHPTVLRGFATPQADTSHMQNVLLLGEEQFFGIVLLRSHPHHRLGFEPEAIAYTTLPSTFFTLQGNMTRQLRAAFHNQLELQRVARHLGFSYWILAFTKLLDMIFSIPITVFLYSCFARAVFQSDLAYRIIAGGFAVLLVLHIVYFTVRRQFKYVMWFILYCIFSVPLFATWFPLLALWQNNYAEQWYDTWPTSGKTGTRLHGIIEDKKEKDVETPKKEEEIVEEEEARPDQQTIMRLRLGEFEQLEAEKAYYRTMEEAAALDANFTGFAGIVGNRSSVHSLRCSQSGGSQIIPSLPPAQLGDGYSSARSRYRPSTPVAPDMYGTTRGMTKYMNGDTLLPTQIDHGSPSGSMVNPFSSELDNPFDDSYAAHYYDMNDVAQHGRRLGKHKQSHSQSSYFSHLEGARIVPPAERQGRTRSHSTESVSVSDQHNASDRRSVYSVQSNACSLASSCLSLEMLAEPRTVGGSGRPRHLIGNERAPATVNQEGEGRSVAMHGRLGLTIPDRTNILRGFASGSAATATATAGALHRANIRSIHERNPSESSHPRQNTRDFRQVLRQAIRDYLSQADLDSTTRAQVKNHLTNLFGARIEEDDIQDFIHECIEQTTLTLLTQSS</sequence>
<evidence type="ECO:0000256" key="1">
    <source>
        <dbReference type="ARBA" id="ARBA00004141"/>
    </source>
</evidence>
<keyword evidence="3" id="KW-0328">Glycosyltransferase</keyword>
<gene>
    <name evidence="10" type="ORF">EC973_004642</name>
</gene>
<feature type="domain" description="DEK-C" evidence="9">
    <location>
        <begin position="1221"/>
        <end position="1270"/>
    </location>
</feature>
<dbReference type="AlphaFoldDB" id="A0A8H7BI37"/>
<keyword evidence="6 8" id="KW-0472">Membrane</keyword>
<feature type="compositionally biased region" description="Polar residues" evidence="7">
    <location>
        <begin position="631"/>
        <end position="643"/>
    </location>
</feature>
<comment type="subcellular location">
    <subcellularLocation>
        <location evidence="1">Membrane</location>
        <topology evidence="1">Multi-pass membrane protein</topology>
    </subcellularLocation>
</comment>
<evidence type="ECO:0000256" key="6">
    <source>
        <dbReference type="ARBA" id="ARBA00023136"/>
    </source>
</evidence>
<dbReference type="GO" id="GO:0030428">
    <property type="term" value="C:cell septum"/>
    <property type="evidence" value="ECO:0007669"/>
    <property type="project" value="TreeGrafter"/>
</dbReference>
<organism evidence="10 11">
    <name type="scientific">Apophysomyces ossiformis</name>
    <dbReference type="NCBI Taxonomy" id="679940"/>
    <lineage>
        <taxon>Eukaryota</taxon>
        <taxon>Fungi</taxon>
        <taxon>Fungi incertae sedis</taxon>
        <taxon>Mucoromycota</taxon>
        <taxon>Mucoromycotina</taxon>
        <taxon>Mucoromycetes</taxon>
        <taxon>Mucorales</taxon>
        <taxon>Mucorineae</taxon>
        <taxon>Mucoraceae</taxon>
        <taxon>Apophysomyces</taxon>
    </lineage>
</organism>
<keyword evidence="3" id="KW-0808">Transferase</keyword>
<feature type="region of interest" description="Disordered" evidence="7">
    <location>
        <begin position="954"/>
        <end position="990"/>
    </location>
</feature>
<dbReference type="EMBL" id="JABAYA010000261">
    <property type="protein sequence ID" value="KAF7721485.1"/>
    <property type="molecule type" value="Genomic_DNA"/>
</dbReference>
<reference evidence="10" key="1">
    <citation type="submission" date="2020-01" db="EMBL/GenBank/DDBJ databases">
        <title>Genome Sequencing of Three Apophysomyces-Like Fungal Strains Confirms a Novel Fungal Genus in the Mucoromycota with divergent Burkholderia-like Endosymbiotic Bacteria.</title>
        <authorList>
            <person name="Stajich J.E."/>
            <person name="Macias A.M."/>
            <person name="Carter-House D."/>
            <person name="Lovett B."/>
            <person name="Kasson L.R."/>
            <person name="Berry K."/>
            <person name="Grigoriev I."/>
            <person name="Chang Y."/>
            <person name="Spatafora J."/>
            <person name="Kasson M.T."/>
        </authorList>
    </citation>
    <scope>NUCLEOTIDE SEQUENCE</scope>
    <source>
        <strain evidence="10">NRRL A-21654</strain>
    </source>
</reference>